<evidence type="ECO:0000313" key="3">
    <source>
        <dbReference type="EMBL" id="MBB5727699.1"/>
    </source>
</evidence>
<reference evidence="3 4" key="1">
    <citation type="submission" date="2020-08" db="EMBL/GenBank/DDBJ databases">
        <title>Genomic Encyclopedia of Type Strains, Phase IV (KMG-IV): sequencing the most valuable type-strain genomes for metagenomic binning, comparative biology and taxonomic classification.</title>
        <authorList>
            <person name="Goeker M."/>
        </authorList>
    </citation>
    <scope>NUCLEOTIDE SEQUENCE [LARGE SCALE GENOMIC DNA]</scope>
    <source>
        <strain evidence="3 4">DSM 103336</strain>
    </source>
</reference>
<keyword evidence="4" id="KW-1185">Reference proteome</keyword>
<organism evidence="3 4">
    <name type="scientific">Sphingomonas prati</name>
    <dbReference type="NCBI Taxonomy" id="1843237"/>
    <lineage>
        <taxon>Bacteria</taxon>
        <taxon>Pseudomonadati</taxon>
        <taxon>Pseudomonadota</taxon>
        <taxon>Alphaproteobacteria</taxon>
        <taxon>Sphingomonadales</taxon>
        <taxon>Sphingomonadaceae</taxon>
        <taxon>Sphingomonas</taxon>
    </lineage>
</organism>
<dbReference type="EMBL" id="JACIJR010000001">
    <property type="protein sequence ID" value="MBB5727699.1"/>
    <property type="molecule type" value="Genomic_DNA"/>
</dbReference>
<dbReference type="Proteomes" id="UP000546701">
    <property type="component" value="Unassembled WGS sequence"/>
</dbReference>
<keyword evidence="1" id="KW-0460">Magnesium</keyword>
<accession>A0A7W9F1E8</accession>
<gene>
    <name evidence="3" type="ORF">FHS99_000155</name>
</gene>
<dbReference type="SUPFAM" id="SSF53448">
    <property type="entry name" value="Nucleotide-diphospho-sugar transferases"/>
    <property type="match status" value="1"/>
</dbReference>
<keyword evidence="3" id="KW-0548">Nucleotidyltransferase</keyword>
<dbReference type="InterPro" id="IPR029044">
    <property type="entry name" value="Nucleotide-diphossugar_trans"/>
</dbReference>
<keyword evidence="3" id="KW-0808">Transferase</keyword>
<feature type="domain" description="MobA-like NTP transferase" evidence="2">
    <location>
        <begin position="4"/>
        <end position="144"/>
    </location>
</feature>
<dbReference type="AlphaFoldDB" id="A0A7W9F1E8"/>
<dbReference type="RefSeq" id="WP_157175278.1">
    <property type="nucleotide sequence ID" value="NZ_BMJP01000001.1"/>
</dbReference>
<evidence type="ECO:0000259" key="2">
    <source>
        <dbReference type="Pfam" id="PF12804"/>
    </source>
</evidence>
<comment type="caution">
    <text evidence="3">The sequence shown here is derived from an EMBL/GenBank/DDBJ whole genome shotgun (WGS) entry which is preliminary data.</text>
</comment>
<proteinExistence type="predicted"/>
<dbReference type="EC" id="2.7.7.76" evidence="3"/>
<sequence length="189" mass="19896">MRVAILLAAGSSRRFGRANKLLVRTGGLRLIDRTLAIARAAPVARVVVVTGPDRARVTQAARGPRTTVVHARDHDQGMGASLAAGLAALRLREREVVVMLGDMPAVPATLAARLWRALRPGDAGVRPVSRGRPGHPVVLRLPLAQMPAGDAGAGRGMRLRTVAGPRGCVLDVDTRAMLARAVTKRGVAR</sequence>
<dbReference type="InterPro" id="IPR025877">
    <property type="entry name" value="MobA-like_NTP_Trfase"/>
</dbReference>
<dbReference type="PANTHER" id="PTHR43777:SF1">
    <property type="entry name" value="MOLYBDENUM COFACTOR CYTIDYLYLTRANSFERASE"/>
    <property type="match status" value="1"/>
</dbReference>
<dbReference type="OrthoDB" id="9779263at2"/>
<protein>
    <submittedName>
        <fullName evidence="3">Molybdenum cofactor cytidylyltransferase</fullName>
        <ecNumber evidence="3">2.7.7.76</ecNumber>
    </submittedName>
</protein>
<dbReference type="Pfam" id="PF12804">
    <property type="entry name" value="NTP_transf_3"/>
    <property type="match status" value="1"/>
</dbReference>
<evidence type="ECO:0000313" key="4">
    <source>
        <dbReference type="Proteomes" id="UP000546701"/>
    </source>
</evidence>
<dbReference type="Gene3D" id="3.90.550.10">
    <property type="entry name" value="Spore Coat Polysaccharide Biosynthesis Protein SpsA, Chain A"/>
    <property type="match status" value="1"/>
</dbReference>
<dbReference type="PANTHER" id="PTHR43777">
    <property type="entry name" value="MOLYBDENUM COFACTOR CYTIDYLYLTRANSFERASE"/>
    <property type="match status" value="1"/>
</dbReference>
<evidence type="ECO:0000256" key="1">
    <source>
        <dbReference type="ARBA" id="ARBA00022842"/>
    </source>
</evidence>
<name>A0A7W9F1E8_9SPHN</name>
<dbReference type="GO" id="GO:0061602">
    <property type="term" value="F:molybdenum cofactor cytidylyltransferase activity"/>
    <property type="evidence" value="ECO:0007669"/>
    <property type="project" value="UniProtKB-EC"/>
</dbReference>